<evidence type="ECO:0000256" key="1">
    <source>
        <dbReference type="ARBA" id="ARBA00023002"/>
    </source>
</evidence>
<dbReference type="SUPFAM" id="SSF51905">
    <property type="entry name" value="FAD/NAD(P)-binding domain"/>
    <property type="match status" value="1"/>
</dbReference>
<reference evidence="2 3" key="1">
    <citation type="journal article" date="2014" name="Int. J. Syst. Evol. Microbiol.">
        <title>Complete genome sequence of Corynebacterium casei LMG S-19264T (=DSM 44701T), isolated from a smear-ripened cheese.</title>
        <authorList>
            <consortium name="US DOE Joint Genome Institute (JGI-PGF)"/>
            <person name="Walter F."/>
            <person name="Albersmeier A."/>
            <person name="Kalinowski J."/>
            <person name="Ruckert C."/>
        </authorList>
    </citation>
    <scope>NUCLEOTIDE SEQUENCE [LARGE SCALE GENOMIC DNA]</scope>
    <source>
        <strain evidence="2 3">CCM 8669</strain>
    </source>
</reference>
<dbReference type="AlphaFoldDB" id="A0A917IZZ5"/>
<comment type="caution">
    <text evidence="2">The sequence shown here is derived from an EMBL/GenBank/DDBJ whole genome shotgun (WGS) entry which is preliminary data.</text>
</comment>
<name>A0A917IZZ5_9MICC</name>
<keyword evidence="1" id="KW-0560">Oxidoreductase</keyword>
<dbReference type="GO" id="GO:0050660">
    <property type="term" value="F:flavin adenine dinucleotide binding"/>
    <property type="evidence" value="ECO:0007669"/>
    <property type="project" value="TreeGrafter"/>
</dbReference>
<sequence length="377" mass="41036">MGAEQKIPRPPQTQPEQWIAERADHLFDAVVIGAGQSGLAAAYELKRRNLDFVVLDSNPIPGGAWQHRWDSLTMNDVHGVADLPGSVAPERSQERSNQIIPAYFAEYERDYELPVIRPVTVRRVEDDAPYLRVLSSAGVLRTRHIVNATGTWTRPFVPRYPGMETFLGEQFHTSAYPGAEHFRGKTVLVVGGGASAVQFLGELAHVTEDLLWATRRPPAWRDGDLDGLGAVTWVEQRAVAGEAPASVVSSTGLFLRPQEQYAASLGIYERRLDMFEALEPDGARWADGRFERLDAIIWATGFRPATVHLSPLHLKSPSGGIALERVPGDVQGATTAVADPRIHLVGYGPSASTVGARHAARRAAIAVKKAVGEPLGV</sequence>
<gene>
    <name evidence="2" type="ORF">GCM10007359_20880</name>
</gene>
<protein>
    <submittedName>
        <fullName evidence="2">Oxidoreductase</fullName>
    </submittedName>
</protein>
<dbReference type="PANTHER" id="PTHR43539">
    <property type="entry name" value="FLAVIN-BINDING MONOOXYGENASE-LIKE PROTEIN (AFU_ORTHOLOGUE AFUA_4G09220)"/>
    <property type="match status" value="1"/>
</dbReference>
<dbReference type="PRINTS" id="PR00368">
    <property type="entry name" value="FADPNR"/>
</dbReference>
<dbReference type="EMBL" id="BMDC01000004">
    <property type="protein sequence ID" value="GGH66582.1"/>
    <property type="molecule type" value="Genomic_DNA"/>
</dbReference>
<accession>A0A917IZZ5</accession>
<dbReference type="PRINTS" id="PR00469">
    <property type="entry name" value="PNDRDTASEII"/>
</dbReference>
<proteinExistence type="predicted"/>
<dbReference type="Pfam" id="PF13738">
    <property type="entry name" value="Pyr_redox_3"/>
    <property type="match status" value="1"/>
</dbReference>
<dbReference type="PANTHER" id="PTHR43539:SF78">
    <property type="entry name" value="FLAVIN-CONTAINING MONOOXYGENASE"/>
    <property type="match status" value="1"/>
</dbReference>
<dbReference type="Gene3D" id="3.50.50.60">
    <property type="entry name" value="FAD/NAD(P)-binding domain"/>
    <property type="match status" value="1"/>
</dbReference>
<keyword evidence="3" id="KW-1185">Reference proteome</keyword>
<organism evidence="2 3">
    <name type="scientific">Rothia aerolata</name>
    <dbReference type="NCBI Taxonomy" id="1812262"/>
    <lineage>
        <taxon>Bacteria</taxon>
        <taxon>Bacillati</taxon>
        <taxon>Actinomycetota</taxon>
        <taxon>Actinomycetes</taxon>
        <taxon>Micrococcales</taxon>
        <taxon>Micrococcaceae</taxon>
        <taxon>Rothia</taxon>
    </lineage>
</organism>
<evidence type="ECO:0000313" key="3">
    <source>
        <dbReference type="Proteomes" id="UP000600171"/>
    </source>
</evidence>
<dbReference type="GO" id="GO:0004497">
    <property type="term" value="F:monooxygenase activity"/>
    <property type="evidence" value="ECO:0007669"/>
    <property type="project" value="TreeGrafter"/>
</dbReference>
<dbReference type="InterPro" id="IPR050982">
    <property type="entry name" value="Auxin_biosynth/cation_transpt"/>
</dbReference>
<dbReference type="Proteomes" id="UP000600171">
    <property type="component" value="Unassembled WGS sequence"/>
</dbReference>
<dbReference type="RefSeq" id="WP_188360310.1">
    <property type="nucleotide sequence ID" value="NZ_BMDC01000004.1"/>
</dbReference>
<evidence type="ECO:0000313" key="2">
    <source>
        <dbReference type="EMBL" id="GGH66582.1"/>
    </source>
</evidence>
<dbReference type="InterPro" id="IPR036188">
    <property type="entry name" value="FAD/NAD-bd_sf"/>
</dbReference>